<feature type="signal peptide" evidence="1">
    <location>
        <begin position="1"/>
        <end position="22"/>
    </location>
</feature>
<dbReference type="OrthoDB" id="6104222at2759"/>
<dbReference type="AlphaFoldDB" id="A0A267DJB2"/>
<evidence type="ECO:0000313" key="3">
    <source>
        <dbReference type="Proteomes" id="UP000215902"/>
    </source>
</evidence>
<dbReference type="Proteomes" id="UP000215902">
    <property type="component" value="Unassembled WGS sequence"/>
</dbReference>
<feature type="chain" id="PRO_5012854188" evidence="1">
    <location>
        <begin position="23"/>
        <end position="228"/>
    </location>
</feature>
<protein>
    <submittedName>
        <fullName evidence="2">Uncharacterized protein</fullName>
    </submittedName>
</protein>
<gene>
    <name evidence="2" type="ORF">BOX15_Mlig032070g2</name>
</gene>
<evidence type="ECO:0000313" key="2">
    <source>
        <dbReference type="EMBL" id="PAA49361.1"/>
    </source>
</evidence>
<organism evidence="2 3">
    <name type="scientific">Macrostomum lignano</name>
    <dbReference type="NCBI Taxonomy" id="282301"/>
    <lineage>
        <taxon>Eukaryota</taxon>
        <taxon>Metazoa</taxon>
        <taxon>Spiralia</taxon>
        <taxon>Lophotrochozoa</taxon>
        <taxon>Platyhelminthes</taxon>
        <taxon>Rhabditophora</taxon>
        <taxon>Macrostomorpha</taxon>
        <taxon>Macrostomida</taxon>
        <taxon>Macrostomidae</taxon>
        <taxon>Macrostomum</taxon>
    </lineage>
</organism>
<evidence type="ECO:0000256" key="1">
    <source>
        <dbReference type="SAM" id="SignalP"/>
    </source>
</evidence>
<comment type="caution">
    <text evidence="2">The sequence shown here is derived from an EMBL/GenBank/DDBJ whole genome shotgun (WGS) entry which is preliminary data.</text>
</comment>
<accession>A0A267DJB2</accession>
<name>A0A267DJB2_9PLAT</name>
<sequence>MMRNQLFHLFVLLISAAPATLAFPKPEMVLFSAEGGTDEEPSTVFFYGDGAASGNRTNATKIETIYRSALLDDLSNALLQYNADIIVVELRQKANRVASAWFDVSDKTGLNTSNWFSPERLLYTIPFWMYNNGRSVPKFAHFSIAGHNRSSSSNRTFYIHKFDDRDCDNDRGFMGIVESDKDDCLMPFANKAGIAKLPIFFYAKYDAPYLEKVVGFADHLLIYMDHIV</sequence>
<proteinExistence type="predicted"/>
<dbReference type="EMBL" id="NIVC01003899">
    <property type="protein sequence ID" value="PAA49361.1"/>
    <property type="molecule type" value="Genomic_DNA"/>
</dbReference>
<keyword evidence="3" id="KW-1185">Reference proteome</keyword>
<keyword evidence="1" id="KW-0732">Signal</keyword>
<reference evidence="2 3" key="1">
    <citation type="submission" date="2017-06" db="EMBL/GenBank/DDBJ databases">
        <title>A platform for efficient transgenesis in Macrostomum lignano, a flatworm model organism for stem cell research.</title>
        <authorList>
            <person name="Berezikov E."/>
        </authorList>
    </citation>
    <scope>NUCLEOTIDE SEQUENCE [LARGE SCALE GENOMIC DNA]</scope>
    <source>
        <strain evidence="2">DV1</strain>
        <tissue evidence="2">Whole organism</tissue>
    </source>
</reference>